<evidence type="ECO:0000313" key="3">
    <source>
        <dbReference type="Proteomes" id="UP000324800"/>
    </source>
</evidence>
<reference evidence="2 3" key="1">
    <citation type="submission" date="2019-03" db="EMBL/GenBank/DDBJ databases">
        <title>Single cell metagenomics reveals metabolic interactions within the superorganism composed of flagellate Streblomastix strix and complex community of Bacteroidetes bacteria on its surface.</title>
        <authorList>
            <person name="Treitli S.C."/>
            <person name="Kolisko M."/>
            <person name="Husnik F."/>
            <person name="Keeling P."/>
            <person name="Hampl V."/>
        </authorList>
    </citation>
    <scope>NUCLEOTIDE SEQUENCE [LARGE SCALE GENOMIC DNA]</scope>
    <source>
        <strain evidence="2">ST1C</strain>
    </source>
</reference>
<dbReference type="Proteomes" id="UP000324800">
    <property type="component" value="Unassembled WGS sequence"/>
</dbReference>
<proteinExistence type="predicted"/>
<gene>
    <name evidence="2" type="ORF">EZS28_014656</name>
</gene>
<feature type="region of interest" description="Disordered" evidence="1">
    <location>
        <begin position="1"/>
        <end position="20"/>
    </location>
</feature>
<organism evidence="2 3">
    <name type="scientific">Streblomastix strix</name>
    <dbReference type="NCBI Taxonomy" id="222440"/>
    <lineage>
        <taxon>Eukaryota</taxon>
        <taxon>Metamonada</taxon>
        <taxon>Preaxostyla</taxon>
        <taxon>Oxymonadida</taxon>
        <taxon>Streblomastigidae</taxon>
        <taxon>Streblomastix</taxon>
    </lineage>
</organism>
<comment type="caution">
    <text evidence="2">The sequence shown here is derived from an EMBL/GenBank/DDBJ whole genome shotgun (WGS) entry which is preliminary data.</text>
</comment>
<dbReference type="AlphaFoldDB" id="A0A5J4W490"/>
<feature type="non-terminal residue" evidence="2">
    <location>
        <position position="1"/>
    </location>
</feature>
<protein>
    <submittedName>
        <fullName evidence="2">Uncharacterized protein</fullName>
    </submittedName>
</protein>
<evidence type="ECO:0000313" key="2">
    <source>
        <dbReference type="EMBL" id="KAA6389814.1"/>
    </source>
</evidence>
<accession>A0A5J4W490</accession>
<dbReference type="EMBL" id="SNRW01003449">
    <property type="protein sequence ID" value="KAA6389814.1"/>
    <property type="molecule type" value="Genomic_DNA"/>
</dbReference>
<sequence>QVTLQGSLTPGINESSLINPGENQNNHLTFCGTRCHPNPRTAQITPLMHYLCDAIVRVTFDDAPDPQVLTLEVIGEMGGTMVRAG</sequence>
<evidence type="ECO:0000256" key="1">
    <source>
        <dbReference type="SAM" id="MobiDB-lite"/>
    </source>
</evidence>
<name>A0A5J4W490_9EUKA</name>